<evidence type="ECO:0000256" key="12">
    <source>
        <dbReference type="PIRNR" id="PIRNR001394"/>
    </source>
</evidence>
<keyword evidence="7" id="KW-0816">Tricarboxylic acid cycle</keyword>
<comment type="cofactor">
    <cofactor evidence="2 12">
        <name>[4Fe-4S] cluster</name>
        <dbReference type="ChEBI" id="CHEBI:49883"/>
    </cofactor>
</comment>
<evidence type="ECO:0000313" key="15">
    <source>
        <dbReference type="EMBL" id="MCO6025682.1"/>
    </source>
</evidence>
<comment type="subunit">
    <text evidence="5 12">Homodimer.</text>
</comment>
<evidence type="ECO:0000256" key="1">
    <source>
        <dbReference type="ARBA" id="ARBA00000929"/>
    </source>
</evidence>
<feature type="domain" description="Fe-S hydro-lyase tartrate dehydratase alpha-type catalytic" evidence="13">
    <location>
        <begin position="52"/>
        <end position="327"/>
    </location>
</feature>
<evidence type="ECO:0000256" key="8">
    <source>
        <dbReference type="ARBA" id="ARBA00022723"/>
    </source>
</evidence>
<dbReference type="NCBIfam" id="TIGR00722">
    <property type="entry name" value="ttdA_fumA_fumB"/>
    <property type="match status" value="1"/>
</dbReference>
<dbReference type="InterPro" id="IPR004646">
    <property type="entry name" value="Fe-S_hydro-lyase_TtdA-typ_cat"/>
</dbReference>
<dbReference type="InterPro" id="IPR004647">
    <property type="entry name" value="Fe-S_hydro-lyase_TtdB-typ_cat"/>
</dbReference>
<evidence type="ECO:0000259" key="13">
    <source>
        <dbReference type="Pfam" id="PF05681"/>
    </source>
</evidence>
<evidence type="ECO:0000256" key="7">
    <source>
        <dbReference type="ARBA" id="ARBA00022532"/>
    </source>
</evidence>
<dbReference type="PANTHER" id="PTHR30389:SF0">
    <property type="entry name" value="FUMARATE HYDRATASE CLASS I, AEROBIC"/>
    <property type="match status" value="1"/>
</dbReference>
<dbReference type="Gene3D" id="3.20.130.10">
    <property type="entry name" value="Fe-S hydro-lyase, tartrate dehydratase beta-type, catalytic domain"/>
    <property type="match status" value="1"/>
</dbReference>
<dbReference type="PIRSF" id="PIRSF001394">
    <property type="entry name" value="Fe_dep_fumar_hy"/>
    <property type="match status" value="1"/>
</dbReference>
<evidence type="ECO:0000256" key="6">
    <source>
        <dbReference type="ARBA" id="ARBA00022485"/>
    </source>
</evidence>
<evidence type="ECO:0000256" key="11">
    <source>
        <dbReference type="ARBA" id="ARBA00023239"/>
    </source>
</evidence>
<comment type="pathway">
    <text evidence="3">Carbohydrate metabolism; tricarboxylic acid cycle; (S)-malate from fumarate: step 1/1.</text>
</comment>
<comment type="function">
    <text evidence="12">Catalyzes the reversible hydration of fumarate to (S)-malate.</text>
</comment>
<keyword evidence="6 12" id="KW-0004">4Fe-4S</keyword>
<dbReference type="InterPro" id="IPR051208">
    <property type="entry name" value="Class-I_Fumarase/Tartrate_DH"/>
</dbReference>
<comment type="catalytic activity">
    <reaction evidence="1 12">
        <text>(S)-malate = fumarate + H2O</text>
        <dbReference type="Rhea" id="RHEA:12460"/>
        <dbReference type="ChEBI" id="CHEBI:15377"/>
        <dbReference type="ChEBI" id="CHEBI:15589"/>
        <dbReference type="ChEBI" id="CHEBI:29806"/>
        <dbReference type="EC" id="4.2.1.2"/>
    </reaction>
</comment>
<name>A0ABT1BZ52_9BACT</name>
<dbReference type="Proteomes" id="UP001204015">
    <property type="component" value="Unassembled WGS sequence"/>
</dbReference>
<reference evidence="15 16" key="1">
    <citation type="submission" date="2022-06" db="EMBL/GenBank/DDBJ databases">
        <title>A taxonomic note on the genus Prevotella: Description of four novel genera and emended description of the genera Hallella and Xylanibacter.</title>
        <authorList>
            <person name="Hitch T.C.A."/>
        </authorList>
    </citation>
    <scope>NUCLEOTIDE SEQUENCE [LARGE SCALE GENOMIC DNA]</scope>
    <source>
        <strain evidence="15 16">DSM 100619</strain>
    </source>
</reference>
<proteinExistence type="inferred from homology"/>
<dbReference type="RefSeq" id="WP_252761036.1">
    <property type="nucleotide sequence ID" value="NZ_JAMXLY010000024.1"/>
</dbReference>
<evidence type="ECO:0000256" key="10">
    <source>
        <dbReference type="ARBA" id="ARBA00023014"/>
    </source>
</evidence>
<comment type="similarity">
    <text evidence="4 12">Belongs to the class-I fumarase family.</text>
</comment>
<evidence type="ECO:0000313" key="16">
    <source>
        <dbReference type="Proteomes" id="UP001204015"/>
    </source>
</evidence>
<keyword evidence="10 12" id="KW-0411">Iron-sulfur</keyword>
<feature type="domain" description="Fe-S hydro-lyase tartrate dehydratase beta-type catalytic" evidence="14">
    <location>
        <begin position="334"/>
        <end position="540"/>
    </location>
</feature>
<keyword evidence="9 12" id="KW-0408">Iron</keyword>
<accession>A0ABT1BZ52</accession>
<dbReference type="PANTHER" id="PTHR30389">
    <property type="entry name" value="FUMARATE HYDRATASE-RELATED"/>
    <property type="match status" value="1"/>
</dbReference>
<dbReference type="InterPro" id="IPR036660">
    <property type="entry name" value="Fe-S_hydroAse_TtdB_cat_sf"/>
</dbReference>
<sequence length="552" mass="60632">MGKIPDFKYAPMFQTGKDDTEYRLLTKDGVSTGEFEGKEILKVSKEALTLLAQQSFHDAEFTLRRAHNEQVAAILKDPEATENDKYVALQFLRNADIAAKGVLPFCQDTGTAIIHAEKGQQVYTGFDDAEALSQGVFNTFTQDNLRYSQNAPLNMYDEVNTRCNLPAQIDIEATEGEEYRFICVAKGGGSANKTYYWPMTKALIQNEGTLIPFLVEKMKSLGTAACPPYHIAIVIGGTSAEKNLLTVKLASIKFYDNLPTTGDETGRAFRDTDLEAKLLKEAQHIGLGAQFGGKYFAHDVRVVRLPRHGASCPVGIGVSCSADRNIKGKINRDGIWLEKMDSNPSELIPEEYRKAGEGPKGVEIDLDKGIDSVRKELTKYPVSTRVSLTGTIIVARDIAHARLKAALDKGQDLPQYFKDHPILYAGPAKTPEGYSCGSMGPTTANRMDPYVDEFQSHGASLVMIAKGNRTQVVTDACKKYGGFYLGTIGGIAALLSKECIKSIDCVAFPELGMEAIWKIVVKDFPAFILVDDKGNDFFKQLKPWSPCNQCGK</sequence>
<dbReference type="EMBL" id="JAMXLY010000024">
    <property type="protein sequence ID" value="MCO6025682.1"/>
    <property type="molecule type" value="Genomic_DNA"/>
</dbReference>
<keyword evidence="16" id="KW-1185">Reference proteome</keyword>
<gene>
    <name evidence="15" type="ORF">NG821_07490</name>
</gene>
<evidence type="ECO:0000256" key="9">
    <source>
        <dbReference type="ARBA" id="ARBA00023004"/>
    </source>
</evidence>
<comment type="caution">
    <text evidence="15">The sequence shown here is derived from an EMBL/GenBank/DDBJ whole genome shotgun (WGS) entry which is preliminary data.</text>
</comment>
<dbReference type="NCBIfam" id="TIGR00723">
    <property type="entry name" value="ttdB_fumA_fumB"/>
    <property type="match status" value="1"/>
</dbReference>
<dbReference type="SUPFAM" id="SSF117457">
    <property type="entry name" value="FumA C-terminal domain-like"/>
    <property type="match status" value="1"/>
</dbReference>
<protein>
    <recommendedName>
        <fullName evidence="12">Fumarate hydratase class I</fullName>
        <ecNumber evidence="12">4.2.1.2</ecNumber>
    </recommendedName>
</protein>
<evidence type="ECO:0000256" key="5">
    <source>
        <dbReference type="ARBA" id="ARBA00011738"/>
    </source>
</evidence>
<evidence type="ECO:0000256" key="3">
    <source>
        <dbReference type="ARBA" id="ARBA00004859"/>
    </source>
</evidence>
<keyword evidence="8 12" id="KW-0479">Metal-binding</keyword>
<dbReference type="Pfam" id="PF05681">
    <property type="entry name" value="Fumerase"/>
    <property type="match status" value="1"/>
</dbReference>
<evidence type="ECO:0000256" key="2">
    <source>
        <dbReference type="ARBA" id="ARBA00001966"/>
    </source>
</evidence>
<evidence type="ECO:0000256" key="4">
    <source>
        <dbReference type="ARBA" id="ARBA00008876"/>
    </source>
</evidence>
<keyword evidence="11 12" id="KW-0456">Lyase</keyword>
<dbReference type="InterPro" id="IPR011167">
    <property type="entry name" value="Fe_dep_fumarate_hydratase"/>
</dbReference>
<dbReference type="Pfam" id="PF05683">
    <property type="entry name" value="Fumerase_C"/>
    <property type="match status" value="1"/>
</dbReference>
<dbReference type="EC" id="4.2.1.2" evidence="12"/>
<evidence type="ECO:0000259" key="14">
    <source>
        <dbReference type="Pfam" id="PF05683"/>
    </source>
</evidence>
<organism evidence="15 16">
    <name type="scientific">Segatella cerevisiae</name>
    <dbReference type="NCBI Taxonomy" id="2053716"/>
    <lineage>
        <taxon>Bacteria</taxon>
        <taxon>Pseudomonadati</taxon>
        <taxon>Bacteroidota</taxon>
        <taxon>Bacteroidia</taxon>
        <taxon>Bacteroidales</taxon>
        <taxon>Prevotellaceae</taxon>
        <taxon>Segatella</taxon>
    </lineage>
</organism>